<protein>
    <submittedName>
        <fullName evidence="2">Uncharacterized protein</fullName>
    </submittedName>
</protein>
<evidence type="ECO:0000256" key="1">
    <source>
        <dbReference type="SAM" id="Phobius"/>
    </source>
</evidence>
<keyword evidence="1" id="KW-0472">Membrane</keyword>
<feature type="transmembrane region" description="Helical" evidence="1">
    <location>
        <begin position="33"/>
        <end position="59"/>
    </location>
</feature>
<comment type="caution">
    <text evidence="2">The sequence shown here is derived from an EMBL/GenBank/DDBJ whole genome shotgun (WGS) entry which is preliminary data.</text>
</comment>
<keyword evidence="3" id="KW-1185">Reference proteome</keyword>
<accession>A0A7X5TZW3</accession>
<keyword evidence="1" id="KW-1133">Transmembrane helix</keyword>
<reference evidence="2 3" key="1">
    <citation type="submission" date="2020-03" db="EMBL/GenBank/DDBJ databases">
        <title>Sequencing the genomes of 1000 actinobacteria strains.</title>
        <authorList>
            <person name="Klenk H.-P."/>
        </authorList>
    </citation>
    <scope>NUCLEOTIDE SEQUENCE [LARGE SCALE GENOMIC DNA]</scope>
    <source>
        <strain evidence="2 3">DSM 44556</strain>
    </source>
</reference>
<proteinExistence type="predicted"/>
<dbReference type="AlphaFoldDB" id="A0A7X5TZW3"/>
<dbReference type="EMBL" id="JAANOW010000001">
    <property type="protein sequence ID" value="NIH95809.1"/>
    <property type="molecule type" value="Genomic_DNA"/>
</dbReference>
<sequence length="109" mass="12542">MTRFKDAVGVRCSVRRVWWPFGAIAFDPGDSGVFFWIGLMFTLPALVIWPFWLAARFFGAPWTIVVRRKGDDPREEKVRGWAASRARMAEIVAEMQRPLDEPETRATIV</sequence>
<organism evidence="2 3">
    <name type="scientific">Mycolicibacterium fluoranthenivorans</name>
    <dbReference type="NCBI Taxonomy" id="258505"/>
    <lineage>
        <taxon>Bacteria</taxon>
        <taxon>Bacillati</taxon>
        <taxon>Actinomycetota</taxon>
        <taxon>Actinomycetes</taxon>
        <taxon>Mycobacteriales</taxon>
        <taxon>Mycobacteriaceae</taxon>
        <taxon>Mycolicibacterium</taxon>
    </lineage>
</organism>
<name>A0A7X5TZW3_9MYCO</name>
<dbReference type="RefSeq" id="WP_167159074.1">
    <property type="nucleotide sequence ID" value="NZ_JAANOW010000001.1"/>
</dbReference>
<keyword evidence="1" id="KW-0812">Transmembrane</keyword>
<gene>
    <name evidence="2" type="ORF">FHU31_002765</name>
</gene>
<evidence type="ECO:0000313" key="3">
    <source>
        <dbReference type="Proteomes" id="UP000547444"/>
    </source>
</evidence>
<evidence type="ECO:0000313" key="2">
    <source>
        <dbReference type="EMBL" id="NIH95809.1"/>
    </source>
</evidence>
<dbReference type="Proteomes" id="UP000547444">
    <property type="component" value="Unassembled WGS sequence"/>
</dbReference>